<gene>
    <name evidence="3" type="ORF">AZI85_08545</name>
</gene>
<evidence type="ECO:0000256" key="2">
    <source>
        <dbReference type="SAM" id="SignalP"/>
    </source>
</evidence>
<dbReference type="GO" id="GO:0005085">
    <property type="term" value="F:guanyl-nucleotide exchange factor activity"/>
    <property type="evidence" value="ECO:0007669"/>
    <property type="project" value="TreeGrafter"/>
</dbReference>
<evidence type="ECO:0000313" key="4">
    <source>
        <dbReference type="Proteomes" id="UP000075391"/>
    </source>
</evidence>
<dbReference type="PANTHER" id="PTHR45982">
    <property type="entry name" value="REGULATOR OF CHROMOSOME CONDENSATION"/>
    <property type="match status" value="1"/>
</dbReference>
<dbReference type="InterPro" id="IPR009091">
    <property type="entry name" value="RCC1/BLIP-II"/>
</dbReference>
<keyword evidence="1" id="KW-0175">Coiled coil</keyword>
<dbReference type="Proteomes" id="UP000075391">
    <property type="component" value="Unassembled WGS sequence"/>
</dbReference>
<feature type="coiled-coil region" evidence="1">
    <location>
        <begin position="107"/>
        <end position="153"/>
    </location>
</feature>
<dbReference type="SUPFAM" id="SSF50985">
    <property type="entry name" value="RCC1/BLIP-II"/>
    <property type="match status" value="2"/>
</dbReference>
<protein>
    <submittedName>
        <fullName evidence="3">Uncharacterized protein</fullName>
    </submittedName>
</protein>
<dbReference type="PROSITE" id="PS50012">
    <property type="entry name" value="RCC1_3"/>
    <property type="match status" value="3"/>
</dbReference>
<evidence type="ECO:0000256" key="1">
    <source>
        <dbReference type="SAM" id="Coils"/>
    </source>
</evidence>
<proteinExistence type="predicted"/>
<dbReference type="InterPro" id="IPR051553">
    <property type="entry name" value="Ran_GTPase-activating"/>
</dbReference>
<feature type="chain" id="PRO_5007572586" evidence="2">
    <location>
        <begin position="19"/>
        <end position="698"/>
    </location>
</feature>
<dbReference type="RefSeq" id="WP_063244379.1">
    <property type="nucleotide sequence ID" value="NZ_LUKF01000017.1"/>
</dbReference>
<dbReference type="EMBL" id="LUKF01000017">
    <property type="protein sequence ID" value="KYG61000.1"/>
    <property type="molecule type" value="Genomic_DNA"/>
</dbReference>
<dbReference type="GO" id="GO:0005737">
    <property type="term" value="C:cytoplasm"/>
    <property type="evidence" value="ECO:0007669"/>
    <property type="project" value="TreeGrafter"/>
</dbReference>
<feature type="signal peptide" evidence="2">
    <location>
        <begin position="1"/>
        <end position="18"/>
    </location>
</feature>
<sequence length="698" mass="75336">MKKVIYILSLIVSSIAFAAPDFIEIRSIKSSYQIGDRPVYLITQMLKPNDVNTEVFIEAKLQGVPIKVVKISESQWGVVSSSLANLGPLTFEAKVYLQNKNSALSKKIAVEKNLREVEDLLQAKRKAKDPQRIAILESAISEKNQESVLLEEQLAKGRTLIETQSMVIPVSSMLKKNTTLVNPAALVFNVNEPYVEGRNKFLSVSVNQNGVPEIGSFKTEVVVKIDGVEKVKGRNQSYVYLDFSALQRGTYSFTAELFLRDKFVADILEEAIGSASITRLNTLPQLRNEAISNDLKLYYDKEIEDVTLISQALDSVFEDIKINFYSTSKSIAVLAPPLVFSTLAANTNHSCGIVSGKLYCWGKNEHGELGVGDNLPRLIPTEVNGMSSGVTEVQVGLNHTCAIKSNTLYCWGDNTFGQLGNGLNSSTYLPVQVSGLPTLYGSISLGSHHSCVITSGGTYCWGRNSHGQLGIGSLTDSNIPVLVLTPSLVTWGGLTSGDSFTCAFRPGGGLGGPGFAYCWGSNEYGQLGLSGGGTYSTPVNSDVGTYKAKGDTICIYSLHWSCRGNNSYGQFGLGLTNSTHVFVYIPGPYEGYGNLVLGKNSICYTNYSQAYCAGKGVDGGLGNNGNSNSSVFVAQPYYPNSISRMEIGDGYGLAQVTDDYLMSWGANRGGNLGNGTSDVHNLTPKPVNAPLTLHSFKY</sequence>
<comment type="caution">
    <text evidence="3">The sequence shown here is derived from an EMBL/GenBank/DDBJ whole genome shotgun (WGS) entry which is preliminary data.</text>
</comment>
<name>A0A150WDN7_BDEBC</name>
<dbReference type="InterPro" id="IPR000408">
    <property type="entry name" value="Reg_chr_condens"/>
</dbReference>
<evidence type="ECO:0000313" key="3">
    <source>
        <dbReference type="EMBL" id="KYG61000.1"/>
    </source>
</evidence>
<accession>A0A150WDN7</accession>
<dbReference type="OrthoDB" id="5652970at2"/>
<dbReference type="PRINTS" id="PR00633">
    <property type="entry name" value="RCCNDNSATION"/>
</dbReference>
<dbReference type="Gene3D" id="2.130.10.30">
    <property type="entry name" value="Regulator of chromosome condensation 1/beta-lactamase-inhibitor protein II"/>
    <property type="match status" value="2"/>
</dbReference>
<dbReference type="AlphaFoldDB" id="A0A150WDN7"/>
<dbReference type="PANTHER" id="PTHR45982:SF1">
    <property type="entry name" value="REGULATOR OF CHROMOSOME CONDENSATION"/>
    <property type="match status" value="1"/>
</dbReference>
<reference evidence="3 4" key="1">
    <citation type="submission" date="2016-03" db="EMBL/GenBank/DDBJ databases">
        <authorList>
            <person name="Ploux O."/>
        </authorList>
    </citation>
    <scope>NUCLEOTIDE SEQUENCE [LARGE SCALE GENOMIC DNA]</scope>
    <source>
        <strain evidence="3 4">BER2</strain>
    </source>
</reference>
<organism evidence="3 4">
    <name type="scientific">Bdellovibrio bacteriovorus</name>
    <dbReference type="NCBI Taxonomy" id="959"/>
    <lineage>
        <taxon>Bacteria</taxon>
        <taxon>Pseudomonadati</taxon>
        <taxon>Bdellovibrionota</taxon>
        <taxon>Bdellovibrionia</taxon>
        <taxon>Bdellovibrionales</taxon>
        <taxon>Pseudobdellovibrionaceae</taxon>
        <taxon>Bdellovibrio</taxon>
    </lineage>
</organism>
<keyword evidence="2" id="KW-0732">Signal</keyword>
<dbReference type="Pfam" id="PF00415">
    <property type="entry name" value="RCC1"/>
    <property type="match status" value="3"/>
</dbReference>